<sequence>MPIVKNGDKVKRVTEAAISRYIIRSTMEDWEKIVDSDVVIVGAGPAGMTAAHFLAKEGLRTVLFERRLSFGGG</sequence>
<dbReference type="AlphaFoldDB" id="A0A348B769"/>
<evidence type="ECO:0008006" key="3">
    <source>
        <dbReference type="Google" id="ProtNLM"/>
    </source>
</evidence>
<keyword evidence="2" id="KW-1185">Reference proteome</keyword>
<organism evidence="1 2">
    <name type="scientific">Sulfodiicoccus acidiphilus</name>
    <dbReference type="NCBI Taxonomy" id="1670455"/>
    <lineage>
        <taxon>Archaea</taxon>
        <taxon>Thermoproteota</taxon>
        <taxon>Thermoprotei</taxon>
        <taxon>Sulfolobales</taxon>
        <taxon>Sulfolobaceae</taxon>
        <taxon>Sulfodiicoccus</taxon>
    </lineage>
</organism>
<dbReference type="KEGG" id="sacd:HS1genome_2410"/>
<dbReference type="SUPFAM" id="SSF51905">
    <property type="entry name" value="FAD/NAD(P)-binding domain"/>
    <property type="match status" value="1"/>
</dbReference>
<name>A0A348B769_9CREN</name>
<reference evidence="2" key="1">
    <citation type="submission" date="2018-04" db="EMBL/GenBank/DDBJ databases">
        <title>Complete genome sequence of Sulfodiicoccus acidiphilus strain HS-1.</title>
        <authorList>
            <person name="Sakai H.D."/>
            <person name="Kurosawa N."/>
        </authorList>
    </citation>
    <scope>NUCLEOTIDE SEQUENCE [LARGE SCALE GENOMIC DNA]</scope>
    <source>
        <strain evidence="2">HS-1</strain>
    </source>
</reference>
<accession>A0A348B769</accession>
<gene>
    <name evidence="1" type="ORF">HS1genome_2410</name>
</gene>
<proteinExistence type="predicted"/>
<dbReference type="PANTHER" id="PTHR43422:SF3">
    <property type="entry name" value="THIAMINE THIAZOLE SYNTHASE"/>
    <property type="match status" value="1"/>
</dbReference>
<dbReference type="Pfam" id="PF01946">
    <property type="entry name" value="Thi4"/>
    <property type="match status" value="1"/>
</dbReference>
<dbReference type="PRINTS" id="PR00469">
    <property type="entry name" value="PNDRDTASEII"/>
</dbReference>
<dbReference type="Proteomes" id="UP000276741">
    <property type="component" value="Chromosome"/>
</dbReference>
<dbReference type="Gene3D" id="3.50.50.60">
    <property type="entry name" value="FAD/NAD(P)-binding domain"/>
    <property type="match status" value="1"/>
</dbReference>
<evidence type="ECO:0000313" key="1">
    <source>
        <dbReference type="EMBL" id="BBD74021.1"/>
    </source>
</evidence>
<dbReference type="PANTHER" id="PTHR43422">
    <property type="entry name" value="THIAMINE THIAZOLE SYNTHASE"/>
    <property type="match status" value="1"/>
</dbReference>
<dbReference type="InterPro" id="IPR036188">
    <property type="entry name" value="FAD/NAD-bd_sf"/>
</dbReference>
<dbReference type="EMBL" id="AP018553">
    <property type="protein sequence ID" value="BBD74021.1"/>
    <property type="molecule type" value="Genomic_DNA"/>
</dbReference>
<protein>
    <recommendedName>
        <fullName evidence="3">FAD-dependent oxidoreductase 2 FAD binding domain-containing protein</fullName>
    </recommendedName>
</protein>
<evidence type="ECO:0000313" key="2">
    <source>
        <dbReference type="Proteomes" id="UP000276741"/>
    </source>
</evidence>